<evidence type="ECO:0000313" key="4">
    <source>
        <dbReference type="Proteomes" id="UP000012283"/>
    </source>
</evidence>
<dbReference type="AlphaFoldDB" id="N4WU97"/>
<evidence type="ECO:0000313" key="3">
    <source>
        <dbReference type="EMBL" id="ENH97930.1"/>
    </source>
</evidence>
<accession>N4WU97</accession>
<gene>
    <name evidence="3" type="ORF">J416_02711</name>
</gene>
<protein>
    <recommendedName>
        <fullName evidence="2">LiaI-LiaF-like transmembrane region domain-containing protein</fullName>
    </recommendedName>
</protein>
<feature type="domain" description="LiaI-LiaF-like transmembrane region" evidence="2">
    <location>
        <begin position="8"/>
        <end position="47"/>
    </location>
</feature>
<dbReference type="RefSeq" id="WP_003464202.1">
    <property type="nucleotide sequence ID" value="NZ_APML01000010.1"/>
</dbReference>
<feature type="transmembrane region" description="Helical" evidence="1">
    <location>
        <begin position="84"/>
        <end position="100"/>
    </location>
</feature>
<dbReference type="EMBL" id="APML01000010">
    <property type="protein sequence ID" value="ENH97930.1"/>
    <property type="molecule type" value="Genomic_DNA"/>
</dbReference>
<proteinExistence type="predicted"/>
<keyword evidence="1" id="KW-1133">Transmembrane helix</keyword>
<evidence type="ECO:0000259" key="2">
    <source>
        <dbReference type="Pfam" id="PF18917"/>
    </source>
</evidence>
<keyword evidence="1" id="KW-0472">Membrane</keyword>
<keyword evidence="4" id="KW-1185">Reference proteome</keyword>
<dbReference type="STRING" id="1308866.J416_02711"/>
<comment type="caution">
    <text evidence="3">The sequence shown here is derived from an EMBL/GenBank/DDBJ whole genome shotgun (WGS) entry which is preliminary data.</text>
</comment>
<reference evidence="3 4" key="1">
    <citation type="submission" date="2013-03" db="EMBL/GenBank/DDBJ databases">
        <title>Draft genome sequence of Gracibacillus halophilus YIM-C55.5, a moderately halophilic and thermophilic organism from the Xiaochaidamu salt lake.</title>
        <authorList>
            <person name="Sugumar T."/>
            <person name="Polireddy D.R."/>
            <person name="Antony A."/>
            <person name="Madhava Y.R."/>
            <person name="Sivakumar N."/>
        </authorList>
    </citation>
    <scope>NUCLEOTIDE SEQUENCE [LARGE SCALE GENOMIC DNA]</scope>
    <source>
        <strain evidence="3 4">YIM-C55.5</strain>
    </source>
</reference>
<keyword evidence="1" id="KW-0812">Transmembrane</keyword>
<feature type="transmembrane region" description="Helical" evidence="1">
    <location>
        <begin position="107"/>
        <end position="127"/>
    </location>
</feature>
<feature type="transmembrane region" description="Helical" evidence="1">
    <location>
        <begin position="58"/>
        <end position="78"/>
    </location>
</feature>
<dbReference type="PATRIC" id="fig|1308866.3.peg.552"/>
<feature type="transmembrane region" description="Helical" evidence="1">
    <location>
        <begin position="139"/>
        <end position="157"/>
    </location>
</feature>
<dbReference type="eggNOG" id="ENOG502ZXI9">
    <property type="taxonomic scope" value="Bacteria"/>
</dbReference>
<dbReference type="Pfam" id="PF18917">
    <property type="entry name" value="LiaI-LiaF-like_TM1"/>
    <property type="match status" value="2"/>
</dbReference>
<feature type="domain" description="LiaI-LiaF-like transmembrane region" evidence="2">
    <location>
        <begin position="108"/>
        <end position="156"/>
    </location>
</feature>
<feature type="transmembrane region" description="Helical" evidence="1">
    <location>
        <begin position="7"/>
        <end position="26"/>
    </location>
</feature>
<dbReference type="Proteomes" id="UP000012283">
    <property type="component" value="Unassembled WGS sequence"/>
</dbReference>
<dbReference type="InterPro" id="IPR043726">
    <property type="entry name" value="LiaI-LiaF-like_TM1"/>
</dbReference>
<organism evidence="3 4">
    <name type="scientific">Gracilibacillus halophilus YIM-C55.5</name>
    <dbReference type="NCBI Taxonomy" id="1308866"/>
    <lineage>
        <taxon>Bacteria</taxon>
        <taxon>Bacillati</taxon>
        <taxon>Bacillota</taxon>
        <taxon>Bacilli</taxon>
        <taxon>Bacillales</taxon>
        <taxon>Bacillaceae</taxon>
        <taxon>Gracilibacillus</taxon>
    </lineage>
</organism>
<sequence length="159" mass="18759">MNKKNKLMAYLLIGIGIFFLLRELRLPILTDFYSWPTLLIVIGAAFLFYAYSAKDYKNIFPGALLLGLGIHFHSLRYYPFWIDHWGMYTLIVSLAFLLRYTKFKKGLLPGLILLGLSLFALFASSTPEWFDWIYETMNWIERFWPVILIVIGGYILWKR</sequence>
<evidence type="ECO:0000256" key="1">
    <source>
        <dbReference type="SAM" id="Phobius"/>
    </source>
</evidence>
<feature type="transmembrane region" description="Helical" evidence="1">
    <location>
        <begin position="32"/>
        <end position="51"/>
    </location>
</feature>
<name>N4WU97_9BACI</name>